<organism evidence="1 2">
    <name type="scientific">Claviceps arundinis</name>
    <dbReference type="NCBI Taxonomy" id="1623583"/>
    <lineage>
        <taxon>Eukaryota</taxon>
        <taxon>Fungi</taxon>
        <taxon>Dikarya</taxon>
        <taxon>Ascomycota</taxon>
        <taxon>Pezizomycotina</taxon>
        <taxon>Sordariomycetes</taxon>
        <taxon>Hypocreomycetidae</taxon>
        <taxon>Hypocreales</taxon>
        <taxon>Clavicipitaceae</taxon>
        <taxon>Claviceps</taxon>
    </lineage>
</organism>
<accession>A0A9P7MKD7</accession>
<evidence type="ECO:0000313" key="1">
    <source>
        <dbReference type="EMBL" id="KAG5956718.1"/>
    </source>
</evidence>
<proteinExistence type="predicted"/>
<dbReference type="OrthoDB" id="5979581at2759"/>
<reference evidence="1" key="1">
    <citation type="journal article" date="2020" name="bioRxiv">
        <title>Whole genome comparisons of ergot fungi reveals the divergence and evolution of species within the genus Claviceps are the result of varying mechanisms driving genome evolution and host range expansion.</title>
        <authorList>
            <person name="Wyka S.A."/>
            <person name="Mondo S.J."/>
            <person name="Liu M."/>
            <person name="Dettman J."/>
            <person name="Nalam V."/>
            <person name="Broders K.D."/>
        </authorList>
    </citation>
    <scope>NUCLEOTIDE SEQUENCE</scope>
    <source>
        <strain evidence="1">CCC 1102</strain>
    </source>
</reference>
<protein>
    <submittedName>
        <fullName evidence="1">Uncharacterized protein</fullName>
    </submittedName>
</protein>
<gene>
    <name evidence="1" type="ORF">E4U56_006431</name>
</gene>
<dbReference type="EMBL" id="SRPS01000512">
    <property type="protein sequence ID" value="KAG5956718.1"/>
    <property type="molecule type" value="Genomic_DNA"/>
</dbReference>
<dbReference type="Proteomes" id="UP000784919">
    <property type="component" value="Unassembled WGS sequence"/>
</dbReference>
<evidence type="ECO:0000313" key="2">
    <source>
        <dbReference type="Proteomes" id="UP000784919"/>
    </source>
</evidence>
<sequence>MPWSYKVDIWNLGLLISTIADANWYWFKVSLSRKPPALLVKRDMRIWRLRILIKRQLS</sequence>
<name>A0A9P7MKD7_9HYPO</name>
<dbReference type="AlphaFoldDB" id="A0A9P7MKD7"/>
<comment type="caution">
    <text evidence="1">The sequence shown here is derived from an EMBL/GenBank/DDBJ whole genome shotgun (WGS) entry which is preliminary data.</text>
</comment>